<dbReference type="SUPFAM" id="SSF53822">
    <property type="entry name" value="Periplasmic binding protein-like I"/>
    <property type="match status" value="1"/>
</dbReference>
<protein>
    <submittedName>
        <fullName evidence="6">Substrate-binding domain-containing protein</fullName>
    </submittedName>
</protein>
<proteinExistence type="predicted"/>
<comment type="subcellular location">
    <subcellularLocation>
        <location evidence="1">Cell envelope</location>
    </subcellularLocation>
</comment>
<feature type="region of interest" description="Disordered" evidence="3">
    <location>
        <begin position="23"/>
        <end position="42"/>
    </location>
</feature>
<dbReference type="InterPro" id="IPR025997">
    <property type="entry name" value="SBP_2_dom"/>
</dbReference>
<dbReference type="PROSITE" id="PS51257">
    <property type="entry name" value="PROKAR_LIPOPROTEIN"/>
    <property type="match status" value="1"/>
</dbReference>
<evidence type="ECO:0000313" key="7">
    <source>
        <dbReference type="Proteomes" id="UP001432166"/>
    </source>
</evidence>
<name>A0ABZ1JXF4_9ACTN</name>
<evidence type="ECO:0000256" key="2">
    <source>
        <dbReference type="ARBA" id="ARBA00022729"/>
    </source>
</evidence>
<keyword evidence="2 4" id="KW-0732">Signal</keyword>
<feature type="chain" id="PRO_5045859996" evidence="4">
    <location>
        <begin position="23"/>
        <end position="365"/>
    </location>
</feature>
<evidence type="ECO:0000256" key="1">
    <source>
        <dbReference type="ARBA" id="ARBA00004196"/>
    </source>
</evidence>
<reference evidence="6" key="1">
    <citation type="submission" date="2022-10" db="EMBL/GenBank/DDBJ databases">
        <title>The complete genomes of actinobacterial strains from the NBC collection.</title>
        <authorList>
            <person name="Joergensen T.S."/>
            <person name="Alvarez Arevalo M."/>
            <person name="Sterndorff E.B."/>
            <person name="Faurdal D."/>
            <person name="Vuksanovic O."/>
            <person name="Mourched A.-S."/>
            <person name="Charusanti P."/>
            <person name="Shaw S."/>
            <person name="Blin K."/>
            <person name="Weber T."/>
        </authorList>
    </citation>
    <scope>NUCLEOTIDE SEQUENCE</scope>
    <source>
        <strain evidence="6">NBC_00189</strain>
    </source>
</reference>
<evidence type="ECO:0000259" key="5">
    <source>
        <dbReference type="Pfam" id="PF13407"/>
    </source>
</evidence>
<evidence type="ECO:0000256" key="3">
    <source>
        <dbReference type="SAM" id="MobiDB-lite"/>
    </source>
</evidence>
<sequence>MRKGLVLTAASVALVSSLTACGDSSSGDSDSGSGSDAEPKIGVILPDSKSSARWETADRKYLSEAFKAAGVEYDIQNAQGDKQEFQTIADQMITSGVNVLVIVNLDSGTGKAVLDKAKGQGVATIDYDRLTLGGSAQYYVSFDNTAVGKLQGEGLSKCLTDMKAKKPIVATLNGSPTDNNATLFADGYNGVLDPKYKSGDYVKGPDQSVPDWDNAQAGTIFEQMLTSQPKIGGVLAANDGLGNAAIAVLRKQNRNGEVPVTGQDATVQGLQNILAGDQCMTVYKAVKKEADATAELAVSLAKGEKGQTNATVEDPEGKREVPSVLETPVAIYKENVKDVVDDGFVTKEELCKGKYAALCAEAGIK</sequence>
<dbReference type="InterPro" id="IPR050555">
    <property type="entry name" value="Bact_Solute-Bind_Prot2"/>
</dbReference>
<feature type="domain" description="Periplasmic binding protein" evidence="5">
    <location>
        <begin position="41"/>
        <end position="305"/>
    </location>
</feature>
<dbReference type="EMBL" id="CP108133">
    <property type="protein sequence ID" value="WTP54373.1"/>
    <property type="molecule type" value="Genomic_DNA"/>
</dbReference>
<dbReference type="RefSeq" id="WP_328939741.1">
    <property type="nucleotide sequence ID" value="NZ_CP108133.1"/>
</dbReference>
<dbReference type="PANTHER" id="PTHR30036">
    <property type="entry name" value="D-XYLOSE-BINDING PERIPLASMIC PROTEIN"/>
    <property type="match status" value="1"/>
</dbReference>
<feature type="compositionally biased region" description="Low complexity" evidence="3">
    <location>
        <begin position="23"/>
        <end position="36"/>
    </location>
</feature>
<gene>
    <name evidence="6" type="ORF">OG288_42235</name>
</gene>
<evidence type="ECO:0000256" key="4">
    <source>
        <dbReference type="SAM" id="SignalP"/>
    </source>
</evidence>
<organism evidence="6 7">
    <name type="scientific">Streptomyces tauricus</name>
    <dbReference type="NCBI Taxonomy" id="68274"/>
    <lineage>
        <taxon>Bacteria</taxon>
        <taxon>Bacillati</taxon>
        <taxon>Actinomycetota</taxon>
        <taxon>Actinomycetes</taxon>
        <taxon>Kitasatosporales</taxon>
        <taxon>Streptomycetaceae</taxon>
        <taxon>Streptomyces</taxon>
        <taxon>Streptomyces aurantiacus group</taxon>
    </lineage>
</organism>
<dbReference type="InterPro" id="IPR028082">
    <property type="entry name" value="Peripla_BP_I"/>
</dbReference>
<evidence type="ECO:0000313" key="6">
    <source>
        <dbReference type="EMBL" id="WTP54373.1"/>
    </source>
</evidence>
<accession>A0ABZ1JXF4</accession>
<dbReference type="Pfam" id="PF13407">
    <property type="entry name" value="Peripla_BP_4"/>
    <property type="match status" value="1"/>
</dbReference>
<feature type="signal peptide" evidence="4">
    <location>
        <begin position="1"/>
        <end position="22"/>
    </location>
</feature>
<dbReference type="Proteomes" id="UP001432166">
    <property type="component" value="Chromosome"/>
</dbReference>
<dbReference type="PANTHER" id="PTHR30036:SF1">
    <property type="entry name" value="D-XYLOSE-BINDING PERIPLASMIC PROTEIN"/>
    <property type="match status" value="1"/>
</dbReference>
<keyword evidence="7" id="KW-1185">Reference proteome</keyword>
<dbReference type="Gene3D" id="3.40.50.2300">
    <property type="match status" value="2"/>
</dbReference>